<proteinExistence type="predicted"/>
<comment type="caution">
    <text evidence="2">The sequence shown here is derived from an EMBL/GenBank/DDBJ whole genome shotgun (WGS) entry which is preliminary data.</text>
</comment>
<evidence type="ECO:0000313" key="2">
    <source>
        <dbReference type="EMBL" id="NYE68891.1"/>
    </source>
</evidence>
<protein>
    <submittedName>
        <fullName evidence="2">Uncharacterized protein</fullName>
    </submittedName>
</protein>
<dbReference type="AlphaFoldDB" id="A0A7Y9I289"/>
<accession>A0A7Y9I289</accession>
<name>A0A7Y9I289_9ACTN</name>
<keyword evidence="1" id="KW-0472">Membrane</keyword>
<sequence>MRPDDVGIGADMPADRRAGCFSFSVLAAVIMGLLGRLRGTR</sequence>
<organism evidence="2 3">
    <name type="scientific">Microlunatus parietis</name>
    <dbReference type="NCBI Taxonomy" id="682979"/>
    <lineage>
        <taxon>Bacteria</taxon>
        <taxon>Bacillati</taxon>
        <taxon>Actinomycetota</taxon>
        <taxon>Actinomycetes</taxon>
        <taxon>Propionibacteriales</taxon>
        <taxon>Propionibacteriaceae</taxon>
        <taxon>Microlunatus</taxon>
    </lineage>
</organism>
<keyword evidence="1" id="KW-1133">Transmembrane helix</keyword>
<evidence type="ECO:0000256" key="1">
    <source>
        <dbReference type="SAM" id="Phobius"/>
    </source>
</evidence>
<gene>
    <name evidence="2" type="ORF">BKA15_000220</name>
</gene>
<dbReference type="Proteomes" id="UP000569914">
    <property type="component" value="Unassembled WGS sequence"/>
</dbReference>
<evidence type="ECO:0000313" key="3">
    <source>
        <dbReference type="Proteomes" id="UP000569914"/>
    </source>
</evidence>
<keyword evidence="3" id="KW-1185">Reference proteome</keyword>
<dbReference type="EMBL" id="JACCBU010000001">
    <property type="protein sequence ID" value="NYE68891.1"/>
    <property type="molecule type" value="Genomic_DNA"/>
</dbReference>
<dbReference type="RefSeq" id="WP_281385182.1">
    <property type="nucleotide sequence ID" value="NZ_JACCBU010000001.1"/>
</dbReference>
<reference evidence="2 3" key="1">
    <citation type="submission" date="2020-07" db="EMBL/GenBank/DDBJ databases">
        <title>Sequencing the genomes of 1000 actinobacteria strains.</title>
        <authorList>
            <person name="Klenk H.-P."/>
        </authorList>
    </citation>
    <scope>NUCLEOTIDE SEQUENCE [LARGE SCALE GENOMIC DNA]</scope>
    <source>
        <strain evidence="2 3">DSM 22083</strain>
    </source>
</reference>
<keyword evidence="1" id="KW-0812">Transmembrane</keyword>
<feature type="transmembrane region" description="Helical" evidence="1">
    <location>
        <begin position="20"/>
        <end position="37"/>
    </location>
</feature>